<proteinExistence type="predicted"/>
<gene>
    <name evidence="2" type="ORF">SAMN04490357_1475</name>
</gene>
<sequence length="369" mass="40580">MLSLQSPGQPSRSRYRLPRSGTCDVGTAALPYGKRVQPLRRPKRLYTDCGYDHEFNGTRSAGSRSPPRRPARHRARSRPGRVPLGYRRSDRAAAPVRPPAQQIVIGRTARSMARRPVSIRRWRTRPRMRRLNSALGVPVAGRPYAWRGGLVGSSGDTLTAGLVRRGLGMASVTTAEAVVAVSGVETEVEEGTQGKVRIRVIRHDLSVVREDGDGRALHLVAPTGIHPASENASVVVADARSASIPHVVLDRAVQSNPVAAVVGAVTSDREALVWVCVQPPAVLERVGYTVRVRSTEPGQPELYPSVVHGWARWWCEQHTDIPPGYPRRALLPLPPERIDVTMATDTYRLRVAPADHWTMRDREDPTEAL</sequence>
<feature type="region of interest" description="Disordered" evidence="1">
    <location>
        <begin position="1"/>
        <end position="98"/>
    </location>
</feature>
<evidence type="ECO:0000313" key="2">
    <source>
        <dbReference type="EMBL" id="SEC22063.1"/>
    </source>
</evidence>
<accession>A0A1H4QQY9</accession>
<dbReference type="AlphaFoldDB" id="A0A1H4QQY9"/>
<name>A0A1H4QQY9_9ACTN</name>
<evidence type="ECO:0000313" key="3">
    <source>
        <dbReference type="Proteomes" id="UP000182375"/>
    </source>
</evidence>
<dbReference type="Proteomes" id="UP000182375">
    <property type="component" value="Unassembled WGS sequence"/>
</dbReference>
<organism evidence="2 3">
    <name type="scientific">Streptomyces misionensis</name>
    <dbReference type="NCBI Taxonomy" id="67331"/>
    <lineage>
        <taxon>Bacteria</taxon>
        <taxon>Bacillati</taxon>
        <taxon>Actinomycetota</taxon>
        <taxon>Actinomycetes</taxon>
        <taxon>Kitasatosporales</taxon>
        <taxon>Streptomycetaceae</taxon>
        <taxon>Streptomyces</taxon>
    </lineage>
</organism>
<protein>
    <submittedName>
        <fullName evidence="2">Uncharacterized protein</fullName>
    </submittedName>
</protein>
<reference evidence="2 3" key="1">
    <citation type="submission" date="2016-10" db="EMBL/GenBank/DDBJ databases">
        <authorList>
            <person name="de Groot N.N."/>
        </authorList>
    </citation>
    <scope>NUCLEOTIDE SEQUENCE [LARGE SCALE GENOMIC DNA]</scope>
    <source>
        <strain evidence="2 3">DSM 40306</strain>
    </source>
</reference>
<feature type="compositionally biased region" description="Polar residues" evidence="1">
    <location>
        <begin position="1"/>
        <end position="12"/>
    </location>
</feature>
<evidence type="ECO:0000256" key="1">
    <source>
        <dbReference type="SAM" id="MobiDB-lite"/>
    </source>
</evidence>
<dbReference type="EMBL" id="FNTD01000004">
    <property type="protein sequence ID" value="SEC22063.1"/>
    <property type="molecule type" value="Genomic_DNA"/>
</dbReference>
<feature type="compositionally biased region" description="Basic residues" evidence="1">
    <location>
        <begin position="66"/>
        <end position="79"/>
    </location>
</feature>